<organism evidence="1 2">
    <name type="scientific">Riccia sorocarpa</name>
    <dbReference type="NCBI Taxonomy" id="122646"/>
    <lineage>
        <taxon>Eukaryota</taxon>
        <taxon>Viridiplantae</taxon>
        <taxon>Streptophyta</taxon>
        <taxon>Embryophyta</taxon>
        <taxon>Marchantiophyta</taxon>
        <taxon>Marchantiopsida</taxon>
        <taxon>Marchantiidae</taxon>
        <taxon>Marchantiales</taxon>
        <taxon>Ricciaceae</taxon>
        <taxon>Riccia</taxon>
    </lineage>
</organism>
<evidence type="ECO:0008006" key="3">
    <source>
        <dbReference type="Google" id="ProtNLM"/>
    </source>
</evidence>
<evidence type="ECO:0000313" key="2">
    <source>
        <dbReference type="Proteomes" id="UP001633002"/>
    </source>
</evidence>
<dbReference type="AlphaFoldDB" id="A0ABD3H2A8"/>
<reference evidence="1 2" key="1">
    <citation type="submission" date="2024-09" db="EMBL/GenBank/DDBJ databases">
        <title>Chromosome-scale assembly of Riccia sorocarpa.</title>
        <authorList>
            <person name="Paukszto L."/>
        </authorList>
    </citation>
    <scope>NUCLEOTIDE SEQUENCE [LARGE SCALE GENOMIC DNA]</scope>
    <source>
        <strain evidence="1">LP-2024</strain>
        <tissue evidence="1">Aerial parts of the thallus</tissue>
    </source>
</reference>
<keyword evidence="2" id="KW-1185">Reference proteome</keyword>
<dbReference type="EMBL" id="JBJQOH010000006">
    <property type="protein sequence ID" value="KAL3684717.1"/>
    <property type="molecule type" value="Genomic_DNA"/>
</dbReference>
<sequence>MDRFGVSSEEGLMVGGRYLSKEVMCRILGRLPTRSFLRLRILFLIWESAADSAKPLLAFDLLSRKWRLFPLLEGAWSKLTVLSSSRGLLLATTANGDGENDFITVNPLTKLLRQIPPMIDVNSLKFNVRQIVMDAAMEGKYSEQRCAVLAAHLCPEEWRLMPIAWLDLSISELRTVGEHQNSGHRHLCPEEWRLMPIAWLELSISELRTVGEHQNSGHRQYV</sequence>
<protein>
    <recommendedName>
        <fullName evidence="3">F-box domain-containing protein</fullName>
    </recommendedName>
</protein>
<evidence type="ECO:0000313" key="1">
    <source>
        <dbReference type="EMBL" id="KAL3684717.1"/>
    </source>
</evidence>
<accession>A0ABD3H2A8</accession>
<comment type="caution">
    <text evidence="1">The sequence shown here is derived from an EMBL/GenBank/DDBJ whole genome shotgun (WGS) entry which is preliminary data.</text>
</comment>
<gene>
    <name evidence="1" type="ORF">R1sor_002739</name>
</gene>
<name>A0ABD3H2A8_9MARC</name>
<dbReference type="Proteomes" id="UP001633002">
    <property type="component" value="Unassembled WGS sequence"/>
</dbReference>
<proteinExistence type="predicted"/>